<name>A0ABS9QJY2_9HYPH</name>
<evidence type="ECO:0008006" key="3">
    <source>
        <dbReference type="Google" id="ProtNLM"/>
    </source>
</evidence>
<accession>A0ABS9QJY2</accession>
<organism evidence="1 2">
    <name type="scientific">Mesorhizobium retamae</name>
    <dbReference type="NCBI Taxonomy" id="2912854"/>
    <lineage>
        <taxon>Bacteria</taxon>
        <taxon>Pseudomonadati</taxon>
        <taxon>Pseudomonadota</taxon>
        <taxon>Alphaproteobacteria</taxon>
        <taxon>Hyphomicrobiales</taxon>
        <taxon>Phyllobacteriaceae</taxon>
        <taxon>Mesorhizobium</taxon>
    </lineage>
</organism>
<reference evidence="1 2" key="1">
    <citation type="submission" date="2022-02" db="EMBL/GenBank/DDBJ databases">
        <title>Draft genome sequence of Mezorhizobium retamae strain IRAMC:0171 isolated from Retama raetam nodules.</title>
        <authorList>
            <person name="Bengaied R."/>
            <person name="Sbissi I."/>
            <person name="Huber K."/>
            <person name="Ghodbane F."/>
            <person name="Nouioui I."/>
            <person name="Tarhouni M."/>
            <person name="Gtari M."/>
        </authorList>
    </citation>
    <scope>NUCLEOTIDE SEQUENCE [LARGE SCALE GENOMIC DNA]</scope>
    <source>
        <strain evidence="1 2">IRAMC:0171</strain>
    </source>
</reference>
<evidence type="ECO:0000313" key="2">
    <source>
        <dbReference type="Proteomes" id="UP001201701"/>
    </source>
</evidence>
<dbReference type="Proteomes" id="UP001201701">
    <property type="component" value="Unassembled WGS sequence"/>
</dbReference>
<gene>
    <name evidence="1" type="ORF">L4923_22215</name>
</gene>
<evidence type="ECO:0000313" key="1">
    <source>
        <dbReference type="EMBL" id="MCG7507757.1"/>
    </source>
</evidence>
<dbReference type="EMBL" id="JAKREW010000029">
    <property type="protein sequence ID" value="MCG7507757.1"/>
    <property type="molecule type" value="Genomic_DNA"/>
</dbReference>
<dbReference type="RefSeq" id="WP_239369219.1">
    <property type="nucleotide sequence ID" value="NZ_JAKREW010000029.1"/>
</dbReference>
<proteinExistence type="predicted"/>
<sequence length="71" mass="8140">MDLKIGPAKRPGVEKTILRQPLNLVEVDINGDEVELRFCAGGLYDDKSLYRYTMRFSRNEMLELLANGQTH</sequence>
<comment type="caution">
    <text evidence="1">The sequence shown here is derived from an EMBL/GenBank/DDBJ whole genome shotgun (WGS) entry which is preliminary data.</text>
</comment>
<keyword evidence="2" id="KW-1185">Reference proteome</keyword>
<protein>
    <recommendedName>
        <fullName evidence="3">KTSC domain-containing protein</fullName>
    </recommendedName>
</protein>